<accession>A0ABS1CWI5</accession>
<evidence type="ECO:0000313" key="3">
    <source>
        <dbReference type="Proteomes" id="UP000697995"/>
    </source>
</evidence>
<comment type="caution">
    <text evidence="2">The sequence shown here is derived from an EMBL/GenBank/DDBJ whole genome shotgun (WGS) entry which is preliminary data.</text>
</comment>
<evidence type="ECO:0000313" key="2">
    <source>
        <dbReference type="EMBL" id="MBK1658874.1"/>
    </source>
</evidence>
<proteinExistence type="predicted"/>
<dbReference type="Gene3D" id="3.40.50.10840">
    <property type="entry name" value="Putative sugar-binding, N-terminal domain"/>
    <property type="match status" value="1"/>
</dbReference>
<dbReference type="RefSeq" id="WP_242481777.1">
    <property type="nucleotide sequence ID" value="NZ_NRSG01000072.1"/>
</dbReference>
<protein>
    <recommendedName>
        <fullName evidence="1">Four-carbon acid sugar kinase N-terminal domain-containing protein</fullName>
    </recommendedName>
</protein>
<organism evidence="2 3">
    <name type="scientific">Paracraurococcus ruber</name>
    <dbReference type="NCBI Taxonomy" id="77675"/>
    <lineage>
        <taxon>Bacteria</taxon>
        <taxon>Pseudomonadati</taxon>
        <taxon>Pseudomonadota</taxon>
        <taxon>Alphaproteobacteria</taxon>
        <taxon>Acetobacterales</taxon>
        <taxon>Roseomonadaceae</taxon>
        <taxon>Paracraurococcus</taxon>
    </lineage>
</organism>
<gene>
    <name evidence="2" type="ORF">CKO45_11585</name>
</gene>
<dbReference type="Proteomes" id="UP000697995">
    <property type="component" value="Unassembled WGS sequence"/>
</dbReference>
<dbReference type="EMBL" id="NRSG01000072">
    <property type="protein sequence ID" value="MBK1658874.1"/>
    <property type="molecule type" value="Genomic_DNA"/>
</dbReference>
<name>A0ABS1CWI5_9PROT</name>
<dbReference type="InterPro" id="IPR037051">
    <property type="entry name" value="4-carb_acid_sugar_kinase_N_sf"/>
</dbReference>
<feature type="non-terminal residue" evidence="2">
    <location>
        <position position="211"/>
    </location>
</feature>
<dbReference type="SUPFAM" id="SSF142764">
    <property type="entry name" value="YgbK-like"/>
    <property type="match status" value="1"/>
</dbReference>
<sequence length="211" mass="21131">MAPRVLVVADDLSGAADCAIAWAASGLPAVVALDAAAAEPSPVLAVDTDSRRLAPDRAAAAVRAAVARHAGPGCGLLYKKIDSTLRGPVGAEVAAAAGAERLVIAAPAFPAAGRALRNGRLLVHGTPLEATPLWRAEGAGQDPDLAAMLELAGLPAAVASLEAVRGDLPSWIVARRRDGMRALVCDAAEEADLAAIARAGLGVAAPLLWVG</sequence>
<dbReference type="Pfam" id="PF07005">
    <property type="entry name" value="SBD_N"/>
    <property type="match status" value="1"/>
</dbReference>
<keyword evidence="3" id="KW-1185">Reference proteome</keyword>
<evidence type="ECO:0000259" key="1">
    <source>
        <dbReference type="Pfam" id="PF07005"/>
    </source>
</evidence>
<reference evidence="2 3" key="1">
    <citation type="journal article" date="2020" name="Microorganisms">
        <title>Osmotic Adaptation and Compatible Solute Biosynthesis of Phototrophic Bacteria as Revealed from Genome Analyses.</title>
        <authorList>
            <person name="Imhoff J.F."/>
            <person name="Rahn T."/>
            <person name="Kunzel S."/>
            <person name="Keller A."/>
            <person name="Neulinger S.C."/>
        </authorList>
    </citation>
    <scope>NUCLEOTIDE SEQUENCE [LARGE SCALE GENOMIC DNA]</scope>
    <source>
        <strain evidence="2 3">DSM 15382</strain>
    </source>
</reference>
<dbReference type="InterPro" id="IPR010737">
    <property type="entry name" value="4-carb_acid_sugar_kinase_N"/>
</dbReference>
<feature type="domain" description="Four-carbon acid sugar kinase N-terminal" evidence="1">
    <location>
        <begin position="6"/>
        <end position="210"/>
    </location>
</feature>